<dbReference type="KEGG" id="tjr:TherJR_2234"/>
<dbReference type="Proteomes" id="UP000002377">
    <property type="component" value="Chromosome"/>
</dbReference>
<protein>
    <submittedName>
        <fullName evidence="1">Uncharacterized protein</fullName>
    </submittedName>
</protein>
<proteinExistence type="predicted"/>
<evidence type="ECO:0000313" key="2">
    <source>
        <dbReference type="Proteomes" id="UP000002377"/>
    </source>
</evidence>
<accession>D5X9H3</accession>
<reference evidence="1 2" key="1">
    <citation type="submission" date="2010-05" db="EMBL/GenBank/DDBJ databases">
        <title>Complete sequence of Thermincola sp. JR.</title>
        <authorList>
            <consortium name="US DOE Joint Genome Institute"/>
            <person name="Lucas S."/>
            <person name="Copeland A."/>
            <person name="Lapidus A."/>
            <person name="Cheng J.-F."/>
            <person name="Bruce D."/>
            <person name="Goodwin L."/>
            <person name="Pitluck S."/>
            <person name="Chertkov O."/>
            <person name="Detter J.C."/>
            <person name="Han C."/>
            <person name="Tapia R."/>
            <person name="Land M."/>
            <person name="Hauser L."/>
            <person name="Kyrpides N."/>
            <person name="Mikhailova N."/>
            <person name="Hazen T.C."/>
            <person name="Woyke T."/>
        </authorList>
    </citation>
    <scope>NUCLEOTIDE SEQUENCE [LARGE SCALE GENOMIC DNA]</scope>
    <source>
        <strain evidence="1 2">JR</strain>
    </source>
</reference>
<organism evidence="1 2">
    <name type="scientific">Thermincola potens (strain JR)</name>
    <dbReference type="NCBI Taxonomy" id="635013"/>
    <lineage>
        <taxon>Bacteria</taxon>
        <taxon>Bacillati</taxon>
        <taxon>Bacillota</taxon>
        <taxon>Clostridia</taxon>
        <taxon>Eubacteriales</taxon>
        <taxon>Thermincolaceae</taxon>
        <taxon>Thermincola</taxon>
    </lineage>
</organism>
<keyword evidence="2" id="KW-1185">Reference proteome</keyword>
<dbReference type="STRING" id="635013.TherJR_2234"/>
<dbReference type="EMBL" id="CP002028">
    <property type="protein sequence ID" value="ADG83077.1"/>
    <property type="molecule type" value="Genomic_DNA"/>
</dbReference>
<dbReference type="HOGENOM" id="CLU_1814901_0_0_9"/>
<dbReference type="AlphaFoldDB" id="D5X9H3"/>
<evidence type="ECO:0000313" key="1">
    <source>
        <dbReference type="EMBL" id="ADG83077.1"/>
    </source>
</evidence>
<gene>
    <name evidence="1" type="ordered locus">TherJR_2234</name>
</gene>
<sequence length="142" mass="15826">MLKLSVTSSLRPGYISGYEAIRRIAAVMAGSGVKHKEAGWAGFWFIAETDGKLIIANDILHKIKKLPYLKITSIASCFVRKHQILATCCITDRIVPEYDITLIESLLNNNSCLLTVKSLEMQRVIVSQTGRNKISSMLMLIQ</sequence>
<name>D5X9H3_THEPJ</name>